<dbReference type="PANTHER" id="PTHR12317">
    <property type="entry name" value="DIACYLGLYCEROL O-ACYLTRANSFERASE"/>
    <property type="match status" value="1"/>
</dbReference>
<sequence>MFMKHDCEVVYLKKRFGFIRIAVETGSPVVPCFIFGQTRVYNWWRPEGKLYERLSSALRFAPMLFWGKLWTPIPFSVPVCAVVGKPIEVTQNPNPTQDEVRRCPDSQQCFLSSIITKNFWNFELQLLEVQKSFISSLQELYERHKVDLRYEGVPLHVY</sequence>
<keyword evidence="12" id="KW-1185">Reference proteome</keyword>
<gene>
    <name evidence="11" type="ORF">KP509_28G007100</name>
</gene>
<keyword evidence="9" id="KW-0472">Membrane</keyword>
<name>A0A8T2RB44_CERRI</name>
<dbReference type="PANTHER" id="PTHR12317:SF63">
    <property type="entry name" value="DIACYLGLYCEROL O-ACYLTRANSFERASE 2"/>
    <property type="match status" value="1"/>
</dbReference>
<evidence type="ECO:0000256" key="4">
    <source>
        <dbReference type="ARBA" id="ARBA00022679"/>
    </source>
</evidence>
<evidence type="ECO:0008006" key="13">
    <source>
        <dbReference type="Google" id="ProtNLM"/>
    </source>
</evidence>
<evidence type="ECO:0000256" key="9">
    <source>
        <dbReference type="ARBA" id="ARBA00023136"/>
    </source>
</evidence>
<comment type="caution">
    <text evidence="11">The sequence shown here is derived from an EMBL/GenBank/DDBJ whole genome shotgun (WGS) entry which is preliminary data.</text>
</comment>
<protein>
    <recommendedName>
        <fullName evidence="13">Acyltransferase</fullName>
    </recommendedName>
</protein>
<reference evidence="11" key="1">
    <citation type="submission" date="2021-08" db="EMBL/GenBank/DDBJ databases">
        <title>WGS assembly of Ceratopteris richardii.</title>
        <authorList>
            <person name="Marchant D.B."/>
            <person name="Chen G."/>
            <person name="Jenkins J."/>
            <person name="Shu S."/>
            <person name="Leebens-Mack J."/>
            <person name="Grimwood J."/>
            <person name="Schmutz J."/>
            <person name="Soltis P."/>
            <person name="Soltis D."/>
            <person name="Chen Z.-H."/>
        </authorList>
    </citation>
    <scope>NUCLEOTIDE SEQUENCE</scope>
    <source>
        <strain evidence="11">Whitten #5841</strain>
        <tissue evidence="11">Leaf</tissue>
    </source>
</reference>
<organism evidence="11 12">
    <name type="scientific">Ceratopteris richardii</name>
    <name type="common">Triangle waterfern</name>
    <dbReference type="NCBI Taxonomy" id="49495"/>
    <lineage>
        <taxon>Eukaryota</taxon>
        <taxon>Viridiplantae</taxon>
        <taxon>Streptophyta</taxon>
        <taxon>Embryophyta</taxon>
        <taxon>Tracheophyta</taxon>
        <taxon>Polypodiopsida</taxon>
        <taxon>Polypodiidae</taxon>
        <taxon>Polypodiales</taxon>
        <taxon>Pteridineae</taxon>
        <taxon>Pteridaceae</taxon>
        <taxon>Parkerioideae</taxon>
        <taxon>Ceratopteris</taxon>
    </lineage>
</organism>
<dbReference type="Proteomes" id="UP000825935">
    <property type="component" value="Chromosome 28"/>
</dbReference>
<keyword evidence="5" id="KW-0812">Transmembrane</keyword>
<accession>A0A8T2RB44</accession>
<keyword evidence="7" id="KW-1133">Transmembrane helix</keyword>
<dbReference type="GO" id="GO:0019432">
    <property type="term" value="P:triglyceride biosynthetic process"/>
    <property type="evidence" value="ECO:0007669"/>
    <property type="project" value="TreeGrafter"/>
</dbReference>
<keyword evidence="10" id="KW-0012">Acyltransferase</keyword>
<evidence type="ECO:0000256" key="3">
    <source>
        <dbReference type="ARBA" id="ARBA00022516"/>
    </source>
</evidence>
<evidence type="ECO:0000313" key="11">
    <source>
        <dbReference type="EMBL" id="KAH7292994.1"/>
    </source>
</evidence>
<dbReference type="OMA" id="WNFELQL"/>
<keyword evidence="4" id="KW-0808">Transferase</keyword>
<evidence type="ECO:0000256" key="8">
    <source>
        <dbReference type="ARBA" id="ARBA00023098"/>
    </source>
</evidence>
<keyword evidence="3" id="KW-0444">Lipid biosynthesis</keyword>
<evidence type="ECO:0000256" key="1">
    <source>
        <dbReference type="ARBA" id="ARBA00004477"/>
    </source>
</evidence>
<keyword evidence="8" id="KW-0443">Lipid metabolism</keyword>
<dbReference type="InterPro" id="IPR007130">
    <property type="entry name" value="DAGAT"/>
</dbReference>
<proteinExistence type="inferred from homology"/>
<comment type="subcellular location">
    <subcellularLocation>
        <location evidence="1">Endoplasmic reticulum membrane</location>
        <topology evidence="1">Multi-pass membrane protein</topology>
    </subcellularLocation>
</comment>
<dbReference type="AlphaFoldDB" id="A0A8T2RB44"/>
<evidence type="ECO:0000256" key="5">
    <source>
        <dbReference type="ARBA" id="ARBA00022692"/>
    </source>
</evidence>
<evidence type="ECO:0000313" key="12">
    <source>
        <dbReference type="Proteomes" id="UP000825935"/>
    </source>
</evidence>
<dbReference type="OrthoDB" id="264532at2759"/>
<dbReference type="EMBL" id="CM035433">
    <property type="protein sequence ID" value="KAH7292994.1"/>
    <property type="molecule type" value="Genomic_DNA"/>
</dbReference>
<evidence type="ECO:0000256" key="7">
    <source>
        <dbReference type="ARBA" id="ARBA00022989"/>
    </source>
</evidence>
<keyword evidence="6" id="KW-0256">Endoplasmic reticulum</keyword>
<evidence type="ECO:0000256" key="10">
    <source>
        <dbReference type="ARBA" id="ARBA00023315"/>
    </source>
</evidence>
<comment type="similarity">
    <text evidence="2">Belongs to the diacylglycerol acyltransferase family.</text>
</comment>
<dbReference type="Pfam" id="PF03982">
    <property type="entry name" value="DAGAT"/>
    <property type="match status" value="1"/>
</dbReference>
<evidence type="ECO:0000256" key="2">
    <source>
        <dbReference type="ARBA" id="ARBA00005420"/>
    </source>
</evidence>
<evidence type="ECO:0000256" key="6">
    <source>
        <dbReference type="ARBA" id="ARBA00022824"/>
    </source>
</evidence>
<dbReference type="GO" id="GO:0004144">
    <property type="term" value="F:diacylglycerol O-acyltransferase activity"/>
    <property type="evidence" value="ECO:0007669"/>
    <property type="project" value="TreeGrafter"/>
</dbReference>
<dbReference type="GO" id="GO:0005789">
    <property type="term" value="C:endoplasmic reticulum membrane"/>
    <property type="evidence" value="ECO:0007669"/>
    <property type="project" value="UniProtKB-SubCell"/>
</dbReference>